<evidence type="ECO:0008006" key="4">
    <source>
        <dbReference type="Google" id="ProtNLM"/>
    </source>
</evidence>
<reference evidence="2 3" key="1">
    <citation type="submission" date="2019-02" db="EMBL/GenBank/DDBJ databases">
        <title>Pedobacter sp. nov., a novel speices isolated from soil of pinguins habitat in Antarcitica.</title>
        <authorList>
            <person name="He R.-H."/>
        </authorList>
    </citation>
    <scope>NUCLEOTIDE SEQUENCE [LARGE SCALE GENOMIC DNA]</scope>
    <source>
        <strain evidence="2 3">E01020</strain>
    </source>
</reference>
<keyword evidence="1" id="KW-0732">Signal</keyword>
<comment type="caution">
    <text evidence="2">The sequence shown here is derived from an EMBL/GenBank/DDBJ whole genome shotgun (WGS) entry which is preliminary data.</text>
</comment>
<dbReference type="EMBL" id="SJCY01000018">
    <property type="protein sequence ID" value="TDG34854.1"/>
    <property type="molecule type" value="Genomic_DNA"/>
</dbReference>
<organism evidence="2 3">
    <name type="scientific">Pedobacter changchengzhani</name>
    <dbReference type="NCBI Taxonomy" id="2529274"/>
    <lineage>
        <taxon>Bacteria</taxon>
        <taxon>Pseudomonadati</taxon>
        <taxon>Bacteroidota</taxon>
        <taxon>Sphingobacteriia</taxon>
        <taxon>Sphingobacteriales</taxon>
        <taxon>Sphingobacteriaceae</taxon>
        <taxon>Pedobacter</taxon>
    </lineage>
</organism>
<proteinExistence type="predicted"/>
<dbReference type="Proteomes" id="UP000295668">
    <property type="component" value="Unassembled WGS sequence"/>
</dbReference>
<protein>
    <recommendedName>
        <fullName evidence="4">Lipoprotein</fullName>
    </recommendedName>
</protein>
<evidence type="ECO:0000313" key="2">
    <source>
        <dbReference type="EMBL" id="TDG34854.1"/>
    </source>
</evidence>
<name>A0A4R5MH65_9SPHI</name>
<dbReference type="AlphaFoldDB" id="A0A4R5MH65"/>
<evidence type="ECO:0000313" key="3">
    <source>
        <dbReference type="Proteomes" id="UP000295668"/>
    </source>
</evidence>
<evidence type="ECO:0000256" key="1">
    <source>
        <dbReference type="SAM" id="SignalP"/>
    </source>
</evidence>
<dbReference type="PROSITE" id="PS51257">
    <property type="entry name" value="PROKAR_LIPOPROTEIN"/>
    <property type="match status" value="1"/>
</dbReference>
<feature type="signal peptide" evidence="1">
    <location>
        <begin position="1"/>
        <end position="21"/>
    </location>
</feature>
<accession>A0A4R5MH65</accession>
<gene>
    <name evidence="2" type="ORF">EZJ43_16540</name>
</gene>
<sequence>MNNAIKYCWLLLVAFSMQACAQKSESKYFDLEFMGHKFNNVEQAIDGNRLTYLLYDNYPRDWYQSSTSQFLIANSGVKDTLLISVRIEFLNINGGVSGPKLEKGTFLMGKNFVGSNFDSKCNFSDGKAGPFIEVQTSIVGTDKSKDYVSGTYNFHHDSGKIVIEDIQKDSEGIGFISGYFEGTVSNETTTIDTHADEDAICKSENYKYETLPIKGKFRLRLKQTK</sequence>
<dbReference type="RefSeq" id="WP_133263833.1">
    <property type="nucleotide sequence ID" value="NZ_SJCY01000018.1"/>
</dbReference>
<keyword evidence="3" id="KW-1185">Reference proteome</keyword>
<feature type="chain" id="PRO_5020299924" description="Lipoprotein" evidence="1">
    <location>
        <begin position="22"/>
        <end position="225"/>
    </location>
</feature>
<dbReference type="OrthoDB" id="9829004at2"/>